<proteinExistence type="predicted"/>
<evidence type="ECO:0000313" key="2">
    <source>
        <dbReference type="EMBL" id="KAF6177138.1"/>
    </source>
</evidence>
<accession>A0A7J7PDX7</accession>
<feature type="compositionally biased region" description="Polar residues" evidence="1">
    <location>
        <begin position="83"/>
        <end position="98"/>
    </location>
</feature>
<reference evidence="2 3" key="1">
    <citation type="journal article" date="2020" name="IScience">
        <title>Genome Sequencing of the Endangered Kingdonia uniflora (Circaeasteraceae, Ranunculales) Reveals Potential Mechanisms of Evolutionary Specialization.</title>
        <authorList>
            <person name="Sun Y."/>
            <person name="Deng T."/>
            <person name="Zhang A."/>
            <person name="Moore M.J."/>
            <person name="Landis J.B."/>
            <person name="Lin N."/>
            <person name="Zhang H."/>
            <person name="Zhang X."/>
            <person name="Huang J."/>
            <person name="Zhang X."/>
            <person name="Sun H."/>
            <person name="Wang H."/>
        </authorList>
    </citation>
    <scope>NUCLEOTIDE SEQUENCE [LARGE SCALE GENOMIC DNA]</scope>
    <source>
        <strain evidence="2">TB1705</strain>
        <tissue evidence="2">Leaf</tissue>
    </source>
</reference>
<dbReference type="Proteomes" id="UP000541444">
    <property type="component" value="Unassembled WGS sequence"/>
</dbReference>
<dbReference type="EMBL" id="JACGCM010000002">
    <property type="protein sequence ID" value="KAF6177138.1"/>
    <property type="molecule type" value="Genomic_DNA"/>
</dbReference>
<name>A0A7J7PDX7_9MAGN</name>
<protein>
    <submittedName>
        <fullName evidence="2">Uncharacterized protein</fullName>
    </submittedName>
</protein>
<gene>
    <name evidence="2" type="ORF">GIB67_025475</name>
</gene>
<organism evidence="2 3">
    <name type="scientific">Kingdonia uniflora</name>
    <dbReference type="NCBI Taxonomy" id="39325"/>
    <lineage>
        <taxon>Eukaryota</taxon>
        <taxon>Viridiplantae</taxon>
        <taxon>Streptophyta</taxon>
        <taxon>Embryophyta</taxon>
        <taxon>Tracheophyta</taxon>
        <taxon>Spermatophyta</taxon>
        <taxon>Magnoliopsida</taxon>
        <taxon>Ranunculales</taxon>
        <taxon>Circaeasteraceae</taxon>
        <taxon>Kingdonia</taxon>
    </lineage>
</organism>
<feature type="region of interest" description="Disordered" evidence="1">
    <location>
        <begin position="83"/>
        <end position="103"/>
    </location>
</feature>
<evidence type="ECO:0000256" key="1">
    <source>
        <dbReference type="SAM" id="MobiDB-lite"/>
    </source>
</evidence>
<dbReference type="AlphaFoldDB" id="A0A7J7PDX7"/>
<keyword evidence="3" id="KW-1185">Reference proteome</keyword>
<sequence length="169" mass="18410">MFGASRGSTCRFAFAKEGEALAVMKDILWARTRGIPRVNVETDVEAISLFCGNGVADVSWTTKAILQDCLQGWREASLNENRTWGSNAPQPLPSSSIAPQDDPTAFASSLSELGALVLSTSDPLTKAKLSHLAYSRWRRENLPLGVFKPPDRPARPPKPQLVTSMLITN</sequence>
<evidence type="ECO:0000313" key="3">
    <source>
        <dbReference type="Proteomes" id="UP000541444"/>
    </source>
</evidence>
<dbReference type="OrthoDB" id="426882at2759"/>
<comment type="caution">
    <text evidence="2">The sequence shown here is derived from an EMBL/GenBank/DDBJ whole genome shotgun (WGS) entry which is preliminary data.</text>
</comment>